<feature type="region of interest" description="Disordered" evidence="1">
    <location>
        <begin position="762"/>
        <end position="781"/>
    </location>
</feature>
<dbReference type="OrthoDB" id="348149at2759"/>
<accession>U6MKY7</accession>
<feature type="compositionally biased region" description="Low complexity" evidence="1">
    <location>
        <begin position="205"/>
        <end position="222"/>
    </location>
</feature>
<feature type="region of interest" description="Disordered" evidence="1">
    <location>
        <begin position="550"/>
        <end position="579"/>
    </location>
</feature>
<dbReference type="GO" id="GO:0006357">
    <property type="term" value="P:regulation of transcription by RNA polymerase II"/>
    <property type="evidence" value="ECO:0007669"/>
    <property type="project" value="InterPro"/>
</dbReference>
<dbReference type="GeneID" id="25473719"/>
<gene>
    <name evidence="2" type="ORF">ENH_00035560</name>
</gene>
<evidence type="ECO:0008006" key="4">
    <source>
        <dbReference type="Google" id="ProtNLM"/>
    </source>
</evidence>
<evidence type="ECO:0000256" key="1">
    <source>
        <dbReference type="SAM" id="MobiDB-lite"/>
    </source>
</evidence>
<evidence type="ECO:0000313" key="2">
    <source>
        <dbReference type="EMBL" id="CDJ63109.1"/>
    </source>
</evidence>
<organism evidence="2 3">
    <name type="scientific">Eimeria necatrix</name>
    <dbReference type="NCBI Taxonomy" id="51315"/>
    <lineage>
        <taxon>Eukaryota</taxon>
        <taxon>Sar</taxon>
        <taxon>Alveolata</taxon>
        <taxon>Apicomplexa</taxon>
        <taxon>Conoidasida</taxon>
        <taxon>Coccidia</taxon>
        <taxon>Eucoccidiorida</taxon>
        <taxon>Eimeriorina</taxon>
        <taxon>Eimeriidae</taxon>
        <taxon>Eimeria</taxon>
    </lineage>
</organism>
<dbReference type="InterPro" id="IPR024943">
    <property type="entry name" value="Enhancer_polycomb"/>
</dbReference>
<reference evidence="2" key="1">
    <citation type="submission" date="2013-10" db="EMBL/GenBank/DDBJ databases">
        <title>Genomic analysis of the causative agents of coccidiosis in chickens.</title>
        <authorList>
            <person name="Reid A.J."/>
            <person name="Blake D."/>
            <person name="Billington K."/>
            <person name="Browne H."/>
            <person name="Dunn M."/>
            <person name="Hung S."/>
            <person name="Kawahara F."/>
            <person name="Miranda-Saavedra D."/>
            <person name="Mourier T."/>
            <person name="Nagra H."/>
            <person name="Otto T.D."/>
            <person name="Rawlings N."/>
            <person name="Sanchez A."/>
            <person name="Sanders M."/>
            <person name="Subramaniam C."/>
            <person name="Tay Y."/>
            <person name="Dear P."/>
            <person name="Doerig C."/>
            <person name="Gruber A."/>
            <person name="Parkinson J."/>
            <person name="Shirley M."/>
            <person name="Wan K.L."/>
            <person name="Berriman M."/>
            <person name="Tomley F."/>
            <person name="Pain A."/>
        </authorList>
    </citation>
    <scope>NUCLEOTIDE SEQUENCE [LARGE SCALE GENOMIC DNA]</scope>
    <source>
        <strain evidence="2">Houghton</strain>
    </source>
</reference>
<dbReference type="Proteomes" id="UP000030754">
    <property type="component" value="Unassembled WGS sequence"/>
</dbReference>
<dbReference type="PANTHER" id="PTHR14898">
    <property type="entry name" value="ENHANCER OF POLYCOMB"/>
    <property type="match status" value="1"/>
</dbReference>
<feature type="region of interest" description="Disordered" evidence="1">
    <location>
        <begin position="167"/>
        <end position="224"/>
    </location>
</feature>
<dbReference type="AlphaFoldDB" id="U6MKY7"/>
<feature type="region of interest" description="Disordered" evidence="1">
    <location>
        <begin position="1"/>
        <end position="30"/>
    </location>
</feature>
<keyword evidence="3" id="KW-1185">Reference proteome</keyword>
<dbReference type="EMBL" id="HG722714">
    <property type="protein sequence ID" value="CDJ63109.1"/>
    <property type="molecule type" value="Genomic_DNA"/>
</dbReference>
<feature type="compositionally biased region" description="Low complexity" evidence="1">
    <location>
        <begin position="12"/>
        <end position="25"/>
    </location>
</feature>
<protein>
    <recommendedName>
        <fullName evidence="4">Enhancer of polycomb-like protein</fullName>
    </recommendedName>
</protein>
<dbReference type="RefSeq" id="XP_013440471.1">
    <property type="nucleotide sequence ID" value="XM_013585017.1"/>
</dbReference>
<reference evidence="2" key="2">
    <citation type="submission" date="2013-10" db="EMBL/GenBank/DDBJ databases">
        <authorList>
            <person name="Aslett M."/>
        </authorList>
    </citation>
    <scope>NUCLEOTIDE SEQUENCE [LARGE SCALE GENOMIC DNA]</scope>
    <source>
        <strain evidence="2">Houghton</strain>
    </source>
</reference>
<feature type="region of interest" description="Disordered" evidence="1">
    <location>
        <begin position="598"/>
        <end position="635"/>
    </location>
</feature>
<sequence>MAYAQTAHSKGAASAPPLQSAPQRQLRTRPVDGSKPLFIVRSAKDLEVLAEEEGVRIDPVSLGFISSSQFVDEGSHAAPKKQRVQSIAVPPIQREKRQIQLTDFVQPEYYIRSEIHRDVVNGLRLSDGSVVHYDMLEEDEEFIDKLNAKVNRNNLLLPKPIYMQADPGAVPPKQADTSLAQPAAAGAAASAGGGADSSNLEKTEQQQQQDPQQQQPGGAAAPTSGPFRLVLDPICLSNRSLFLSDLSFVKLMDALEKEAHARGGSELSVTADDAARIATHQLQLGLHAVISRQVHAHWQRRRQRLQKPLLRHLWPQSSPGDTSPLAVFRPRVGREKMTLRKQKRVGRDSLLRAEKLLDDCRLVEKVLRRMRTRDEKKEHLLEVRSLMFEQQRFELTDPLYSHPLWPQLRDKIKAAGARRADKRNERKALSQGIAAAAAAAACPPSAVHAGAGTVAGGPPAAAAAAGGRQLALTSSPAGLHLRRFGRRDKLGRQIASSSPSIILRPKANRHWKLPSHFFIGASPLPPSLVPVTTPLLFAAAAAQQQAAAATAGAAAPQTDSGSAQEDEGPQGPPKCRFTFIRRRGRGGRLWIDRLPYSPQQQQQLHHAQHQGGGKRAPRPWVNGPDTLGASSGGSFNPFEYQGEGEGAIGGPPEGASSCGTPQEAFGAAGDTAEGTWECEREDSDFEPPFASASGAVDPANCGGFHLFSIHMYLQQQQQQQLCFEGPSAAADWAGSEVEWQLLEQQSGATAAERQQQQQELRAAAEAARDKRNRLSPSHEEATEMAAAFSEWMQVITDQGQSGAEAAAVAVPAADEAAAGAGDNSTKSEAAAGDGFLSTGSREIQQQQAVCAGPITQRGGAPQW</sequence>
<proteinExistence type="predicted"/>
<name>U6MKY7_9EIME</name>
<dbReference type="GO" id="GO:0035267">
    <property type="term" value="C:NuA4 histone acetyltransferase complex"/>
    <property type="evidence" value="ECO:0007669"/>
    <property type="project" value="InterPro"/>
</dbReference>
<dbReference type="VEuPathDB" id="ToxoDB:ENH_00035560"/>
<evidence type="ECO:0000313" key="3">
    <source>
        <dbReference type="Proteomes" id="UP000030754"/>
    </source>
</evidence>